<comment type="caution">
    <text evidence="2">The sequence shown here is derived from an EMBL/GenBank/DDBJ whole genome shotgun (WGS) entry which is preliminary data.</text>
</comment>
<keyword evidence="1" id="KW-0732">Signal</keyword>
<accession>A0A5M6CKA2</accession>
<name>A0A5M6CKA2_9FLAO</name>
<dbReference type="PROSITE" id="PS51257">
    <property type="entry name" value="PROKAR_LIPOPROTEIN"/>
    <property type="match status" value="1"/>
</dbReference>
<dbReference type="RefSeq" id="WP_150011498.1">
    <property type="nucleotide sequence ID" value="NZ_VWSG01000004.1"/>
</dbReference>
<feature type="signal peptide" evidence="1">
    <location>
        <begin position="1"/>
        <end position="20"/>
    </location>
</feature>
<dbReference type="EMBL" id="VWSG01000004">
    <property type="protein sequence ID" value="KAA5535453.1"/>
    <property type="molecule type" value="Genomic_DNA"/>
</dbReference>
<dbReference type="AlphaFoldDB" id="A0A5M6CKA2"/>
<evidence type="ECO:0000313" key="2">
    <source>
        <dbReference type="EMBL" id="KAA5535453.1"/>
    </source>
</evidence>
<reference evidence="2 3" key="1">
    <citation type="submission" date="2019-09" db="EMBL/GenBank/DDBJ databases">
        <title>Genome sequence and assembly of Flavobacterium sp.</title>
        <authorList>
            <person name="Chhetri G."/>
        </authorList>
    </citation>
    <scope>NUCLEOTIDE SEQUENCE [LARGE SCALE GENOMIC DNA]</scope>
    <source>
        <strain evidence="2 3">SNL9</strain>
    </source>
</reference>
<gene>
    <name evidence="2" type="ORF">F0460_06580</name>
</gene>
<sequence>MKLKFSIILFLLITFSSCIEKNTTNSKEAYSYWNKSDMNSKVEVVNGKYWESSHFSHEYIIYLELKIDSYWWTKFSKENELVIDTYQNESFYNNDFPKWFKPSKEFVAYKSNTDSDQGSMYFYNEKTQSVFIYEIQL</sequence>
<evidence type="ECO:0000313" key="3">
    <source>
        <dbReference type="Proteomes" id="UP000325141"/>
    </source>
</evidence>
<evidence type="ECO:0000256" key="1">
    <source>
        <dbReference type="SAM" id="SignalP"/>
    </source>
</evidence>
<dbReference type="Proteomes" id="UP000325141">
    <property type="component" value="Unassembled WGS sequence"/>
</dbReference>
<proteinExistence type="predicted"/>
<keyword evidence="3" id="KW-1185">Reference proteome</keyword>
<evidence type="ECO:0008006" key="4">
    <source>
        <dbReference type="Google" id="ProtNLM"/>
    </source>
</evidence>
<protein>
    <recommendedName>
        <fullName evidence="4">Lipoprotein</fullName>
    </recommendedName>
</protein>
<feature type="chain" id="PRO_5024278239" description="Lipoprotein" evidence="1">
    <location>
        <begin position="21"/>
        <end position="137"/>
    </location>
</feature>
<organism evidence="2 3">
    <name type="scientific">Paenimyroides baculatum</name>
    <dbReference type="NCBI Taxonomy" id="2608000"/>
    <lineage>
        <taxon>Bacteria</taxon>
        <taxon>Pseudomonadati</taxon>
        <taxon>Bacteroidota</taxon>
        <taxon>Flavobacteriia</taxon>
        <taxon>Flavobacteriales</taxon>
        <taxon>Flavobacteriaceae</taxon>
        <taxon>Paenimyroides</taxon>
    </lineage>
</organism>